<name>A0A2P2CHS7_9ZZZZ</name>
<proteinExistence type="predicted"/>
<gene>
    <name evidence="1" type="ORF">NOCA1250085</name>
</gene>
<protein>
    <submittedName>
        <fullName evidence="1">Uncharacterized protein</fullName>
    </submittedName>
</protein>
<organism evidence="1">
    <name type="scientific">metagenome</name>
    <dbReference type="NCBI Taxonomy" id="256318"/>
    <lineage>
        <taxon>unclassified sequences</taxon>
        <taxon>metagenomes</taxon>
    </lineage>
</organism>
<sequence length="28" mass="3246">MRAADQGFYLVTDDVLSFRPLAWYAELP</sequence>
<dbReference type="EMBL" id="CZKB01000018">
    <property type="protein sequence ID" value="CUR61536.1"/>
    <property type="molecule type" value="Genomic_DNA"/>
</dbReference>
<dbReference type="AlphaFoldDB" id="A0A2P2CHS7"/>
<accession>A0A2P2CHS7</accession>
<evidence type="ECO:0000313" key="1">
    <source>
        <dbReference type="EMBL" id="CUR61536.1"/>
    </source>
</evidence>
<reference evidence="1" key="1">
    <citation type="submission" date="2015-08" db="EMBL/GenBank/DDBJ databases">
        <authorList>
            <person name="Babu N.S."/>
            <person name="Beckwith C.J."/>
            <person name="Beseler K.G."/>
            <person name="Brison A."/>
            <person name="Carone J.V."/>
            <person name="Caskin T.P."/>
            <person name="Diamond M."/>
            <person name="Durham M.E."/>
            <person name="Foxe J.M."/>
            <person name="Go M."/>
            <person name="Henderson B.A."/>
            <person name="Jones I.B."/>
            <person name="McGettigan J.A."/>
            <person name="Micheletti S.J."/>
            <person name="Nasrallah M.E."/>
            <person name="Ortiz D."/>
            <person name="Piller C.R."/>
            <person name="Privatt S.R."/>
            <person name="Schneider S.L."/>
            <person name="Sharp S."/>
            <person name="Smith T.C."/>
            <person name="Stanton J.D."/>
            <person name="Ullery H.E."/>
            <person name="Wilson R.J."/>
            <person name="Serrano M.G."/>
            <person name="Buck G."/>
            <person name="Lee V."/>
            <person name="Wang Y."/>
            <person name="Carvalho R."/>
            <person name="Voegtly L."/>
            <person name="Shi R."/>
            <person name="Duckworth R."/>
            <person name="Johnson A."/>
            <person name="Loviza R."/>
            <person name="Walstead R."/>
            <person name="Shah Z."/>
            <person name="Kiflezghi M."/>
            <person name="Wade K."/>
            <person name="Ball S.L."/>
            <person name="Bradley K.W."/>
            <person name="Asai D.J."/>
            <person name="Bowman C.A."/>
            <person name="Russell D.A."/>
            <person name="Pope W.H."/>
            <person name="Jacobs-Sera D."/>
            <person name="Hendrix R.W."/>
            <person name="Hatfull G.F."/>
        </authorList>
    </citation>
    <scope>NUCLEOTIDE SEQUENCE</scope>
</reference>